<protein>
    <submittedName>
        <fullName evidence="1">Uncharacterized protein</fullName>
    </submittedName>
</protein>
<dbReference type="EMBL" id="JACIIU010000010">
    <property type="protein sequence ID" value="MBB6261676.1"/>
    <property type="molecule type" value="Genomic_DNA"/>
</dbReference>
<dbReference type="AlphaFoldDB" id="A0A841LWH2"/>
<dbReference type="Proteomes" id="UP000555393">
    <property type="component" value="Unassembled WGS sequence"/>
</dbReference>
<sequence length="38" mass="4349">MPPPASYHKPDTYLHMCLQKGRAHVRAPEFSGHFLTLN</sequence>
<comment type="caution">
    <text evidence="1">The sequence shown here is derived from an EMBL/GenBank/DDBJ whole genome shotgun (WGS) entry which is preliminary data.</text>
</comment>
<name>A0A841LWH2_9HYPH</name>
<evidence type="ECO:0000313" key="1">
    <source>
        <dbReference type="EMBL" id="MBB6261676.1"/>
    </source>
</evidence>
<reference evidence="1 2" key="1">
    <citation type="submission" date="2020-08" db="EMBL/GenBank/DDBJ databases">
        <title>Genomic Encyclopedia of Type Strains, Phase IV (KMG-IV): sequencing the most valuable type-strain genomes for metagenomic binning, comparative biology and taxonomic classification.</title>
        <authorList>
            <person name="Goeker M."/>
        </authorList>
    </citation>
    <scope>NUCLEOTIDE SEQUENCE [LARGE SCALE GENOMIC DNA]</scope>
    <source>
        <strain evidence="1 2">DSM 22336</strain>
    </source>
</reference>
<organism evidence="1 2">
    <name type="scientific">Paenochrobactrum gallinarii</name>
    <dbReference type="NCBI Taxonomy" id="643673"/>
    <lineage>
        <taxon>Bacteria</taxon>
        <taxon>Pseudomonadati</taxon>
        <taxon>Pseudomonadota</taxon>
        <taxon>Alphaproteobacteria</taxon>
        <taxon>Hyphomicrobiales</taxon>
        <taxon>Brucellaceae</taxon>
        <taxon>Paenochrobactrum</taxon>
    </lineage>
</organism>
<accession>A0A841LWH2</accession>
<gene>
    <name evidence="1" type="ORF">FHS77_002235</name>
</gene>
<keyword evidence="2" id="KW-1185">Reference proteome</keyword>
<evidence type="ECO:0000313" key="2">
    <source>
        <dbReference type="Proteomes" id="UP000555393"/>
    </source>
</evidence>
<proteinExistence type="predicted"/>